<organism evidence="2 3">
    <name type="scientific">Seonamhaeicola marinus</name>
    <dbReference type="NCBI Taxonomy" id="1912246"/>
    <lineage>
        <taxon>Bacteria</taxon>
        <taxon>Pseudomonadati</taxon>
        <taxon>Bacteroidota</taxon>
        <taxon>Flavobacteriia</taxon>
        <taxon>Flavobacteriales</taxon>
        <taxon>Flavobacteriaceae</taxon>
    </lineage>
</organism>
<keyword evidence="3" id="KW-1185">Reference proteome</keyword>
<evidence type="ECO:0000313" key="2">
    <source>
        <dbReference type="EMBL" id="TYA78693.1"/>
    </source>
</evidence>
<dbReference type="RefSeq" id="WP_148541947.1">
    <property type="nucleotide sequence ID" value="NZ_VSDQ01000577.1"/>
</dbReference>
<name>A0A5D0I4M7_9FLAO</name>
<sequence length="59" mass="6357">MLTTITVIISTLVIVNFVLLKVSVNKIEKTKNTDKTIVVLNPELANTSKSETNLAPTGS</sequence>
<evidence type="ECO:0000313" key="3">
    <source>
        <dbReference type="Proteomes" id="UP000323930"/>
    </source>
</evidence>
<feature type="transmembrane region" description="Helical" evidence="1">
    <location>
        <begin position="6"/>
        <end position="24"/>
    </location>
</feature>
<gene>
    <name evidence="2" type="ORF">FUA24_10090</name>
</gene>
<dbReference type="Proteomes" id="UP000323930">
    <property type="component" value="Unassembled WGS sequence"/>
</dbReference>
<keyword evidence="1" id="KW-0812">Transmembrane</keyword>
<comment type="caution">
    <text evidence="2">The sequence shown here is derived from an EMBL/GenBank/DDBJ whole genome shotgun (WGS) entry which is preliminary data.</text>
</comment>
<keyword evidence="1" id="KW-0472">Membrane</keyword>
<keyword evidence="1" id="KW-1133">Transmembrane helix</keyword>
<dbReference type="AlphaFoldDB" id="A0A5D0I4M7"/>
<evidence type="ECO:0000256" key="1">
    <source>
        <dbReference type="SAM" id="Phobius"/>
    </source>
</evidence>
<proteinExistence type="predicted"/>
<accession>A0A5D0I4M7</accession>
<reference evidence="2 3" key="1">
    <citation type="submission" date="2019-08" db="EMBL/GenBank/DDBJ databases">
        <title>Seonamhaeicola sediminis sp. nov., isolated from marine sediment.</title>
        <authorList>
            <person name="Cao W.R."/>
        </authorList>
    </citation>
    <scope>NUCLEOTIDE SEQUENCE [LARGE SCALE GENOMIC DNA]</scope>
    <source>
        <strain evidence="2 3">B011</strain>
    </source>
</reference>
<dbReference type="EMBL" id="VSDQ01000577">
    <property type="protein sequence ID" value="TYA78693.1"/>
    <property type="molecule type" value="Genomic_DNA"/>
</dbReference>
<protein>
    <submittedName>
        <fullName evidence="2">Uncharacterized protein</fullName>
    </submittedName>
</protein>